<evidence type="ECO:0000256" key="15">
    <source>
        <dbReference type="ARBA" id="ARBA00048679"/>
    </source>
</evidence>
<keyword evidence="12" id="KW-1133">Transmembrane helix</keyword>
<evidence type="ECO:0000256" key="3">
    <source>
        <dbReference type="ARBA" id="ARBA00022527"/>
    </source>
</evidence>
<dbReference type="PRINTS" id="PR00364">
    <property type="entry name" value="DISEASERSIST"/>
</dbReference>
<dbReference type="SMART" id="SM00369">
    <property type="entry name" value="LRR_TYP"/>
    <property type="match status" value="4"/>
</dbReference>
<dbReference type="SUPFAM" id="SSF52540">
    <property type="entry name" value="P-loop containing nucleoside triphosphate hydrolases"/>
    <property type="match status" value="1"/>
</dbReference>
<keyword evidence="13" id="KW-0472">Membrane</keyword>
<dbReference type="Gene3D" id="1.10.510.10">
    <property type="entry name" value="Transferase(Phosphotransferase) domain 1"/>
    <property type="match status" value="1"/>
</dbReference>
<dbReference type="EC" id="2.7.11.1" evidence="2"/>
<keyword evidence="11 16" id="KW-0067">ATP-binding</keyword>
<keyword evidence="8 16" id="KW-0547">Nucleotide-binding</keyword>
<feature type="region of interest" description="Disordered" evidence="17">
    <location>
        <begin position="347"/>
        <end position="366"/>
    </location>
</feature>
<dbReference type="Gene3D" id="1.10.10.10">
    <property type="entry name" value="Winged helix-like DNA-binding domain superfamily/Winged helix DNA-binding domain"/>
    <property type="match status" value="1"/>
</dbReference>
<dbReference type="GO" id="GO:0006952">
    <property type="term" value="P:defense response"/>
    <property type="evidence" value="ECO:0007669"/>
    <property type="project" value="UniProtKB-KW"/>
</dbReference>
<feature type="domain" description="Protein kinase" evidence="18">
    <location>
        <begin position="19"/>
        <end position="307"/>
    </location>
</feature>
<dbReference type="KEGG" id="ats:109746126"/>
<comment type="subcellular location">
    <subcellularLocation>
        <location evidence="1">Cell membrane</location>
        <topology evidence="1">Single-pass membrane protein</topology>
    </subcellularLocation>
</comment>
<dbReference type="InterPro" id="IPR058922">
    <property type="entry name" value="WHD_DRP"/>
</dbReference>
<dbReference type="SUPFAM" id="SSF56112">
    <property type="entry name" value="Protein kinase-like (PK-like)"/>
    <property type="match status" value="1"/>
</dbReference>
<evidence type="ECO:0000256" key="11">
    <source>
        <dbReference type="ARBA" id="ARBA00022840"/>
    </source>
</evidence>
<dbReference type="Pfam" id="PF00560">
    <property type="entry name" value="LRR_1"/>
    <property type="match status" value="1"/>
</dbReference>
<dbReference type="Gramene" id="AET5Gv20021200.3">
    <property type="protein sequence ID" value="AET5Gv20021200.3"/>
    <property type="gene ID" value="AET5Gv20021200"/>
</dbReference>
<dbReference type="GO" id="GO:0043531">
    <property type="term" value="F:ADP binding"/>
    <property type="evidence" value="ECO:0007669"/>
    <property type="project" value="InterPro"/>
</dbReference>
<evidence type="ECO:0000256" key="14">
    <source>
        <dbReference type="ARBA" id="ARBA00047899"/>
    </source>
</evidence>
<dbReference type="RefSeq" id="XP_045084173.1">
    <property type="nucleotide sequence ID" value="XM_045228238.2"/>
</dbReference>
<evidence type="ECO:0000256" key="13">
    <source>
        <dbReference type="ARBA" id="ARBA00023136"/>
    </source>
</evidence>
<dbReference type="FunFam" id="1.10.510.10:FF:001023">
    <property type="entry name" value="Os07g0541700 protein"/>
    <property type="match status" value="1"/>
</dbReference>
<evidence type="ECO:0000256" key="5">
    <source>
        <dbReference type="ARBA" id="ARBA00022679"/>
    </source>
</evidence>
<keyword evidence="4" id="KW-0433">Leucine-rich repeat</keyword>
<sequence>MNADKRIPLHDLQKITNDFSEHSRIGRGGYGDVYKGVYNGREIAVKLLHVDTLRGLDDQLFKNEVGNLLKAEHPNIVQLVGYCYETRNIYVDNNGANDFSQRIYKIICFEYLQGGSLDRRLYDHSFAPNWSTRYNIIKGICEGLNFLHKCKRRILHLDLKPANILLDSSMEPNVADFGLSRLFTQTHTHVTEKIIGTQKYMPPEFIKDHIISPKNDVFSVGVVMIEIMTGPTGYSNSFEMGDLAQLRGQVIDNWKNKINATSKYPLEESNQMETCIDTAMRCVEPDRNSRPTIAEVLDILNKTETHIPKRQLADVVLCPTIGSKSTMSDTLKMMIDELENITNQNQHLSSMSNKSSNVRETTSDVEEEVVIGRTEEIKEIVDTICESITPENKITILPIYGIGGIGKTTLAQLVFSDCRFAGYSRVWVYVSQNLDLNKIGNSIISQLSEESHLAEKQMIHNKLRNVLAGKKTLIVLDDVWEENPDTLNSLKAMVRLGAGSEITIIVTTRDEAIAREICHAVEPYKLGTLTDKICWGIIRQKAALEERVDKEQLEQIGREIAIKCGGVALAAQSLVYILRYMSSDQWESVRDSCIWNLSTQKDPSSRIHNVLASLLLSYSHMPDWLKLCFSYCAIFPKGHCIVKYDLIHQWIALGFTEQSYMFDPMQLCENYARQLLGMSFLEYSKTSSTDRTRRQDKECMYFTMHDLVHDLAKEILSHQINTGGNKCRYALLTDCSSSLKLSVAFPANIKALHFRDCGKQELCGGAFSPAQCLRVLDLSECFIQKLPDSIGQLKQLRVLCAPGIQDKMIPSCVTKLSELNYLDLRCSQKISALPDSIGDMKALLHLDLSYCYEICELPESFAELKQLVHLDLTYCRRISISKSFGGFTNLQYLRLAGQTNIDVDRRELSAVIGNLTKLRYLNLSGSIESMITSDKVDSLLASISTLSSLEHLDLSYNEACSSIPENICNLRKLHTLDLEGCKKLKKLPDRMDQMVSLKVLNLKHVRLEELAVSRFNCASLPRFVVHASGDRCCSNIILLQPTNPVELWIDRLENVMSVEEAHSIKLMEKQKIEELRFQWTVATGRFVDDKEVLKILVPPSSVHILTISGYGSVSIPDWFMDIMQYLPILSQLYLFYFPKCNNLPPLGELPNLQWLGLYYMESLQEWNMGYTSGEEGASELPKLECLTIEHCAKLRIKPCVPRATSLFIRGCDAMLSSWGESPPHNGTSSSPLTQLGVEDSKVPMHEWRLLHHLPALSWLSIVSCSDLTTSPGVIQRLSSLETLCLGSLSLNQAELPRWLVELTSLQELTLRECAITTLPEWLGELTSLKNLEIKHCEGIRSLPDSIQQLSRLENLCIDGCPTLEKWFESKENMMKLAHIKDVQVFPLSDYPPDSDKED</sequence>
<dbReference type="InterPro" id="IPR055414">
    <property type="entry name" value="LRR_R13L4/SHOC2-like"/>
</dbReference>
<accession>A0A453JEZ5</accession>
<dbReference type="Gramene" id="AET5Gv20021200.2">
    <property type="protein sequence ID" value="AET5Gv20021200.2"/>
    <property type="gene ID" value="AET5Gv20021200"/>
</dbReference>
<dbReference type="OrthoDB" id="5986190at2759"/>
<dbReference type="InterPro" id="IPR036388">
    <property type="entry name" value="WH-like_DNA-bd_sf"/>
</dbReference>
<evidence type="ECO:0000256" key="2">
    <source>
        <dbReference type="ARBA" id="ARBA00012513"/>
    </source>
</evidence>
<dbReference type="SUPFAM" id="SSF52058">
    <property type="entry name" value="L domain-like"/>
    <property type="match status" value="2"/>
</dbReference>
<keyword evidence="3" id="KW-0723">Serine/threonine-protein kinase</keyword>
<reference evidence="19" key="5">
    <citation type="journal article" date="2021" name="G3 (Bethesda)">
        <title>Aegilops tauschii genome assembly Aet v5.0 features greater sequence contiguity and improved annotation.</title>
        <authorList>
            <person name="Wang L."/>
            <person name="Zhu T."/>
            <person name="Rodriguez J.C."/>
            <person name="Deal K.R."/>
            <person name="Dubcovsky J."/>
            <person name="McGuire P.E."/>
            <person name="Lux T."/>
            <person name="Spannagl M."/>
            <person name="Mayer K.F.X."/>
            <person name="Baldrich P."/>
            <person name="Meyers B.C."/>
            <person name="Huo N."/>
            <person name="Gu Y.Q."/>
            <person name="Zhou H."/>
            <person name="Devos K.M."/>
            <person name="Bennetzen J.L."/>
            <person name="Unver T."/>
            <person name="Budak H."/>
            <person name="Gulick P.J."/>
            <person name="Galiba G."/>
            <person name="Kalapos B."/>
            <person name="Nelson D.R."/>
            <person name="Li P."/>
            <person name="You F.M."/>
            <person name="Luo M.C."/>
            <person name="Dvorak J."/>
        </authorList>
    </citation>
    <scope>NUCLEOTIDE SEQUENCE [LARGE SCALE GENOMIC DNA]</scope>
    <source>
        <strain evidence="19">cv. AL8/78</strain>
    </source>
</reference>
<keyword evidence="20" id="KW-1185">Reference proteome</keyword>
<dbReference type="Pfam" id="PF23559">
    <property type="entry name" value="WHD_DRP"/>
    <property type="match status" value="1"/>
</dbReference>
<dbReference type="GeneID" id="109746126"/>
<protein>
    <recommendedName>
        <fullName evidence="2">non-specific serine/threonine protein kinase</fullName>
        <ecNumber evidence="2">2.7.11.1</ecNumber>
    </recommendedName>
</protein>
<evidence type="ECO:0000313" key="19">
    <source>
        <dbReference type="EnsemblPlants" id="AET5Gv20021200.1"/>
    </source>
</evidence>
<keyword evidence="9" id="KW-0418">Kinase</keyword>
<comment type="catalytic activity">
    <reaction evidence="15">
        <text>L-seryl-[protein] + ATP = O-phospho-L-seryl-[protein] + ADP + H(+)</text>
        <dbReference type="Rhea" id="RHEA:17989"/>
        <dbReference type="Rhea" id="RHEA-COMP:9863"/>
        <dbReference type="Rhea" id="RHEA-COMP:11604"/>
        <dbReference type="ChEBI" id="CHEBI:15378"/>
        <dbReference type="ChEBI" id="CHEBI:29999"/>
        <dbReference type="ChEBI" id="CHEBI:30616"/>
        <dbReference type="ChEBI" id="CHEBI:83421"/>
        <dbReference type="ChEBI" id="CHEBI:456216"/>
        <dbReference type="EC" id="2.7.11.1"/>
    </reaction>
</comment>
<dbReference type="Gene3D" id="3.30.200.20">
    <property type="entry name" value="Phosphorylase Kinase, domain 1"/>
    <property type="match status" value="1"/>
</dbReference>
<dbReference type="GO" id="GO:0005524">
    <property type="term" value="F:ATP binding"/>
    <property type="evidence" value="ECO:0007669"/>
    <property type="project" value="UniProtKB-UniRule"/>
</dbReference>
<dbReference type="PROSITE" id="PS50011">
    <property type="entry name" value="PROTEIN_KINASE_DOM"/>
    <property type="match status" value="1"/>
</dbReference>
<dbReference type="InterPro" id="IPR001611">
    <property type="entry name" value="Leu-rich_rpt"/>
</dbReference>
<evidence type="ECO:0000256" key="6">
    <source>
        <dbReference type="ARBA" id="ARBA00022692"/>
    </source>
</evidence>
<reference evidence="19" key="3">
    <citation type="journal article" date="2017" name="Nature">
        <title>Genome sequence of the progenitor of the wheat D genome Aegilops tauschii.</title>
        <authorList>
            <person name="Luo M.C."/>
            <person name="Gu Y.Q."/>
            <person name="Puiu D."/>
            <person name="Wang H."/>
            <person name="Twardziok S.O."/>
            <person name="Deal K.R."/>
            <person name="Huo N."/>
            <person name="Zhu T."/>
            <person name="Wang L."/>
            <person name="Wang Y."/>
            <person name="McGuire P.E."/>
            <person name="Liu S."/>
            <person name="Long H."/>
            <person name="Ramasamy R.K."/>
            <person name="Rodriguez J.C."/>
            <person name="Van S.L."/>
            <person name="Yuan L."/>
            <person name="Wang Z."/>
            <person name="Xia Z."/>
            <person name="Xiao L."/>
            <person name="Anderson O.D."/>
            <person name="Ouyang S."/>
            <person name="Liang Y."/>
            <person name="Zimin A.V."/>
            <person name="Pertea G."/>
            <person name="Qi P."/>
            <person name="Bennetzen J.L."/>
            <person name="Dai X."/>
            <person name="Dawson M.W."/>
            <person name="Muller H.G."/>
            <person name="Kugler K."/>
            <person name="Rivarola-Duarte L."/>
            <person name="Spannagl M."/>
            <person name="Mayer K.F.X."/>
            <person name="Lu F.H."/>
            <person name="Bevan M.W."/>
            <person name="Leroy P."/>
            <person name="Li P."/>
            <person name="You F.M."/>
            <person name="Sun Q."/>
            <person name="Liu Z."/>
            <person name="Lyons E."/>
            <person name="Wicker T."/>
            <person name="Salzberg S.L."/>
            <person name="Devos K.M."/>
            <person name="Dvorak J."/>
        </authorList>
    </citation>
    <scope>NUCLEOTIDE SEQUENCE [LARGE SCALE GENOMIC DNA]</scope>
    <source>
        <strain evidence="19">cv. AL8/78</strain>
    </source>
</reference>
<name>A0A453JEZ5_AEGTS</name>
<dbReference type="EnsemblPlants" id="AET5Gv20021200.1">
    <property type="protein sequence ID" value="AET5Gv20021200.1"/>
    <property type="gene ID" value="AET5Gv20021200"/>
</dbReference>
<reference evidence="20" key="1">
    <citation type="journal article" date="2014" name="Science">
        <title>Ancient hybridizations among the ancestral genomes of bread wheat.</title>
        <authorList>
            <consortium name="International Wheat Genome Sequencing Consortium,"/>
            <person name="Marcussen T."/>
            <person name="Sandve S.R."/>
            <person name="Heier L."/>
            <person name="Spannagl M."/>
            <person name="Pfeifer M."/>
            <person name="Jakobsen K.S."/>
            <person name="Wulff B.B."/>
            <person name="Steuernagel B."/>
            <person name="Mayer K.F."/>
            <person name="Olsen O.A."/>
        </authorList>
    </citation>
    <scope>NUCLEOTIDE SEQUENCE [LARGE SCALE GENOMIC DNA]</scope>
    <source>
        <strain evidence="20">cv. AL8/78</strain>
    </source>
</reference>
<organism evidence="19 20">
    <name type="scientific">Aegilops tauschii subsp. strangulata</name>
    <name type="common">Goatgrass</name>
    <dbReference type="NCBI Taxonomy" id="200361"/>
    <lineage>
        <taxon>Eukaryota</taxon>
        <taxon>Viridiplantae</taxon>
        <taxon>Streptophyta</taxon>
        <taxon>Embryophyta</taxon>
        <taxon>Tracheophyta</taxon>
        <taxon>Spermatophyta</taxon>
        <taxon>Magnoliopsida</taxon>
        <taxon>Liliopsida</taxon>
        <taxon>Poales</taxon>
        <taxon>Poaceae</taxon>
        <taxon>BOP clade</taxon>
        <taxon>Pooideae</taxon>
        <taxon>Triticodae</taxon>
        <taxon>Triticeae</taxon>
        <taxon>Triticinae</taxon>
        <taxon>Aegilops</taxon>
    </lineage>
</organism>
<dbReference type="PANTHER" id="PTHR36766">
    <property type="entry name" value="PLANT BROAD-SPECTRUM MILDEW RESISTANCE PROTEIN RPW8"/>
    <property type="match status" value="1"/>
</dbReference>
<dbReference type="InterPro" id="IPR056789">
    <property type="entry name" value="LRR_R13L1-DRL21"/>
</dbReference>
<dbReference type="PANTHER" id="PTHR36766:SF73">
    <property type="entry name" value="NB-ARC DOMAIN-CONTAINING PROTEIN"/>
    <property type="match status" value="1"/>
</dbReference>
<dbReference type="InterPro" id="IPR011009">
    <property type="entry name" value="Kinase-like_dom_sf"/>
</dbReference>
<evidence type="ECO:0000313" key="20">
    <source>
        <dbReference type="Proteomes" id="UP000015105"/>
    </source>
</evidence>
<dbReference type="Proteomes" id="UP000015105">
    <property type="component" value="Chromosome 5D"/>
</dbReference>
<keyword evidence="10" id="KW-0611">Plant defense</keyword>
<dbReference type="Pfam" id="PF23598">
    <property type="entry name" value="LRR_14"/>
    <property type="match status" value="1"/>
</dbReference>
<proteinExistence type="predicted"/>
<reference evidence="20" key="2">
    <citation type="journal article" date="2017" name="Nat. Plants">
        <title>The Aegilops tauschii genome reveals multiple impacts of transposons.</title>
        <authorList>
            <person name="Zhao G."/>
            <person name="Zou C."/>
            <person name="Li K."/>
            <person name="Wang K."/>
            <person name="Li T."/>
            <person name="Gao L."/>
            <person name="Zhang X."/>
            <person name="Wang H."/>
            <person name="Yang Z."/>
            <person name="Liu X."/>
            <person name="Jiang W."/>
            <person name="Mao L."/>
            <person name="Kong X."/>
            <person name="Jiao Y."/>
            <person name="Jia J."/>
        </authorList>
    </citation>
    <scope>NUCLEOTIDE SEQUENCE [LARGE SCALE GENOMIC DNA]</scope>
    <source>
        <strain evidence="20">cv. AL8/78</strain>
    </source>
</reference>
<evidence type="ECO:0000259" key="18">
    <source>
        <dbReference type="PROSITE" id="PS50011"/>
    </source>
</evidence>
<dbReference type="InterPro" id="IPR003591">
    <property type="entry name" value="Leu-rich_rpt_typical-subtyp"/>
</dbReference>
<dbReference type="PROSITE" id="PS00108">
    <property type="entry name" value="PROTEIN_KINASE_ST"/>
    <property type="match status" value="1"/>
</dbReference>
<dbReference type="InterPro" id="IPR017441">
    <property type="entry name" value="Protein_kinase_ATP_BS"/>
</dbReference>
<dbReference type="Gene3D" id="3.40.50.300">
    <property type="entry name" value="P-loop containing nucleotide triphosphate hydrolases"/>
    <property type="match status" value="1"/>
</dbReference>
<evidence type="ECO:0000256" key="9">
    <source>
        <dbReference type="ARBA" id="ARBA00022777"/>
    </source>
</evidence>
<evidence type="ECO:0000256" key="1">
    <source>
        <dbReference type="ARBA" id="ARBA00004162"/>
    </source>
</evidence>
<keyword evidence="6" id="KW-0812">Transmembrane</keyword>
<dbReference type="STRING" id="200361.A0A453JEZ5"/>
<evidence type="ECO:0000256" key="17">
    <source>
        <dbReference type="SAM" id="MobiDB-lite"/>
    </source>
</evidence>
<dbReference type="RefSeq" id="XP_045084174.1">
    <property type="nucleotide sequence ID" value="XM_045228239.2"/>
</dbReference>
<dbReference type="InterPro" id="IPR032675">
    <property type="entry name" value="LRR_dom_sf"/>
</dbReference>
<dbReference type="EnsemblPlants" id="AET5Gv20021200.3">
    <property type="protein sequence ID" value="AET5Gv20021200.3"/>
    <property type="gene ID" value="AET5Gv20021200"/>
</dbReference>
<evidence type="ECO:0000256" key="16">
    <source>
        <dbReference type="PROSITE-ProRule" id="PRU10141"/>
    </source>
</evidence>
<dbReference type="OMA" id="HKCKPRI"/>
<dbReference type="InterPro" id="IPR002182">
    <property type="entry name" value="NB-ARC"/>
</dbReference>
<dbReference type="InterPro" id="IPR008271">
    <property type="entry name" value="Ser/Thr_kinase_AS"/>
</dbReference>
<evidence type="ECO:0000256" key="7">
    <source>
        <dbReference type="ARBA" id="ARBA00022737"/>
    </source>
</evidence>
<dbReference type="GO" id="GO:0005886">
    <property type="term" value="C:plasma membrane"/>
    <property type="evidence" value="ECO:0007669"/>
    <property type="project" value="UniProtKB-SubCell"/>
</dbReference>
<dbReference type="Gramene" id="AET5Gv20021200.1">
    <property type="protein sequence ID" value="AET5Gv20021200.1"/>
    <property type="gene ID" value="AET5Gv20021200"/>
</dbReference>
<comment type="catalytic activity">
    <reaction evidence="14">
        <text>L-threonyl-[protein] + ATP = O-phospho-L-threonyl-[protein] + ADP + H(+)</text>
        <dbReference type="Rhea" id="RHEA:46608"/>
        <dbReference type="Rhea" id="RHEA-COMP:11060"/>
        <dbReference type="Rhea" id="RHEA-COMP:11605"/>
        <dbReference type="ChEBI" id="CHEBI:15378"/>
        <dbReference type="ChEBI" id="CHEBI:30013"/>
        <dbReference type="ChEBI" id="CHEBI:30616"/>
        <dbReference type="ChEBI" id="CHEBI:61977"/>
        <dbReference type="ChEBI" id="CHEBI:456216"/>
        <dbReference type="EC" id="2.7.11.1"/>
    </reaction>
</comment>
<evidence type="ECO:0000256" key="10">
    <source>
        <dbReference type="ARBA" id="ARBA00022821"/>
    </source>
</evidence>
<feature type="binding site" evidence="16">
    <location>
        <position position="46"/>
    </location>
    <ligand>
        <name>ATP</name>
        <dbReference type="ChEBI" id="CHEBI:30616"/>
    </ligand>
</feature>
<dbReference type="Pfam" id="PF00931">
    <property type="entry name" value="NB-ARC"/>
    <property type="match status" value="1"/>
</dbReference>
<reference evidence="19" key="4">
    <citation type="submission" date="2019-03" db="UniProtKB">
        <authorList>
            <consortium name="EnsemblPlants"/>
        </authorList>
    </citation>
    <scope>IDENTIFICATION</scope>
</reference>
<dbReference type="SMART" id="SM00220">
    <property type="entry name" value="S_TKc"/>
    <property type="match status" value="1"/>
</dbReference>
<feature type="compositionally biased region" description="Polar residues" evidence="17">
    <location>
        <begin position="347"/>
        <end position="360"/>
    </location>
</feature>
<dbReference type="InterPro" id="IPR027417">
    <property type="entry name" value="P-loop_NTPase"/>
</dbReference>
<dbReference type="Pfam" id="PF00069">
    <property type="entry name" value="Pkinase"/>
    <property type="match status" value="1"/>
</dbReference>
<dbReference type="InterPro" id="IPR000719">
    <property type="entry name" value="Prot_kinase_dom"/>
</dbReference>
<keyword evidence="7" id="KW-0677">Repeat</keyword>
<dbReference type="Gene3D" id="3.80.10.10">
    <property type="entry name" value="Ribonuclease Inhibitor"/>
    <property type="match status" value="3"/>
</dbReference>
<dbReference type="Pfam" id="PF25019">
    <property type="entry name" value="LRR_R13L1-DRL21"/>
    <property type="match status" value="2"/>
</dbReference>
<dbReference type="PROSITE" id="PS00107">
    <property type="entry name" value="PROTEIN_KINASE_ATP"/>
    <property type="match status" value="1"/>
</dbReference>
<dbReference type="GO" id="GO:0004674">
    <property type="term" value="F:protein serine/threonine kinase activity"/>
    <property type="evidence" value="ECO:0007669"/>
    <property type="project" value="UniProtKB-KW"/>
</dbReference>
<evidence type="ECO:0000256" key="4">
    <source>
        <dbReference type="ARBA" id="ARBA00022614"/>
    </source>
</evidence>
<dbReference type="EnsemblPlants" id="AET5Gv20021200.2">
    <property type="protein sequence ID" value="AET5Gv20021200.2"/>
    <property type="gene ID" value="AET5Gv20021200"/>
</dbReference>
<keyword evidence="5" id="KW-0808">Transferase</keyword>
<evidence type="ECO:0000256" key="8">
    <source>
        <dbReference type="ARBA" id="ARBA00022741"/>
    </source>
</evidence>
<evidence type="ECO:0000256" key="12">
    <source>
        <dbReference type="ARBA" id="ARBA00022989"/>
    </source>
</evidence>